<dbReference type="InterPro" id="IPR008936">
    <property type="entry name" value="Rho_GTPase_activation_prot"/>
</dbReference>
<protein>
    <recommendedName>
        <fullName evidence="3">Ras-GAP domain-containing protein</fullName>
    </recommendedName>
</protein>
<name>A0A6B2L299_9EUKA</name>
<reference evidence="4" key="1">
    <citation type="journal article" date="2020" name="J. Eukaryot. Microbiol.">
        <title>De novo Sequencing, Assembly and Annotation of the Transcriptome for the Free-Living Testate Amoeba Arcella intermedia.</title>
        <authorList>
            <person name="Ribeiro G.M."/>
            <person name="Porfirio-Sousa A.L."/>
            <person name="Maurer-Alcala X.X."/>
            <person name="Katz L.A."/>
            <person name="Lahr D.J.G."/>
        </authorList>
    </citation>
    <scope>NUCLEOTIDE SEQUENCE</scope>
</reference>
<dbReference type="Pfam" id="PF00616">
    <property type="entry name" value="RasGAP"/>
    <property type="match status" value="1"/>
</dbReference>
<dbReference type="InterPro" id="IPR001936">
    <property type="entry name" value="RasGAP_dom"/>
</dbReference>
<dbReference type="PANTHER" id="PTHR10194">
    <property type="entry name" value="RAS GTPASE-ACTIVATING PROTEINS"/>
    <property type="match status" value="1"/>
</dbReference>
<dbReference type="Gene3D" id="2.60.40.150">
    <property type="entry name" value="C2 domain"/>
    <property type="match status" value="1"/>
</dbReference>
<feature type="domain" description="Ras-GAP" evidence="3">
    <location>
        <begin position="169"/>
        <end position="361"/>
    </location>
</feature>
<dbReference type="InterPro" id="IPR000008">
    <property type="entry name" value="C2_dom"/>
</dbReference>
<dbReference type="GO" id="GO:0005096">
    <property type="term" value="F:GTPase activator activity"/>
    <property type="evidence" value="ECO:0007669"/>
    <property type="project" value="UniProtKB-KW"/>
</dbReference>
<dbReference type="SUPFAM" id="SSF49562">
    <property type="entry name" value="C2 domain (Calcium/lipid-binding domain, CaLB)"/>
    <property type="match status" value="1"/>
</dbReference>
<dbReference type="SMART" id="SM00323">
    <property type="entry name" value="RasGAP"/>
    <property type="match status" value="1"/>
</dbReference>
<feature type="region of interest" description="Disordered" evidence="2">
    <location>
        <begin position="466"/>
        <end position="494"/>
    </location>
</feature>
<organism evidence="4">
    <name type="scientific">Arcella intermedia</name>
    <dbReference type="NCBI Taxonomy" id="1963864"/>
    <lineage>
        <taxon>Eukaryota</taxon>
        <taxon>Amoebozoa</taxon>
        <taxon>Tubulinea</taxon>
        <taxon>Elardia</taxon>
        <taxon>Arcellinida</taxon>
        <taxon>Sphaerothecina</taxon>
        <taxon>Arcellidae</taxon>
        <taxon>Arcella</taxon>
    </lineage>
</organism>
<dbReference type="PANTHER" id="PTHR10194:SF60">
    <property type="entry name" value="RAS GTPASE-ACTIVATING PROTEIN RASKOL"/>
    <property type="match status" value="1"/>
</dbReference>
<proteinExistence type="predicted"/>
<keyword evidence="1" id="KW-0343">GTPase activation</keyword>
<evidence type="ECO:0000313" key="4">
    <source>
        <dbReference type="EMBL" id="NDV31134.1"/>
    </source>
</evidence>
<sequence length="494" mass="57554">MEHLVNICDTIPIGIQMYRKLIVRVAEGKGLPKSTGVRMDVYVEERLVGRTRLIESHNPFWGEEIEVDLADDELILEAILLKKKKSNHHSFQTSEIGRITLNLDNADKGENWYSIVNHKSRKKTVINIRMSISYEELILLTEDKFQKLLQILFDESTKYQIISILSKSTIPELPQLLCLISEKCCTTAKLLIDLLHRELYQTETTKETLFRGNSLSIQIMEHYMKLVGCYWLDCLNPVVKLVDSTASCEVRERCLHDNSTIEENFNNLKHIYEATTTAIFNSASQCPTQLKKIFFFLRKNTEEYFKDKSAGINAVTGFVFLRFFVPAVMAPKMFGLLTSYSSPHSETSFRLLATLLQKLANRQHFDTKDSHLDRFNEFLERDQKRLINFIKEICNYQENEPQRTEESPNIQPQIPFVLSRFCCCLNENVELLEEHLPDKWVVTFLSELSSITDEMKFLTKKWKTNQAKRRQEAEYQQTRKKSREGVPNLLSPKK</sequence>
<dbReference type="Gene3D" id="1.10.506.10">
    <property type="entry name" value="GTPase Activation - p120gap, domain 1"/>
    <property type="match status" value="2"/>
</dbReference>
<dbReference type="SUPFAM" id="SSF48350">
    <property type="entry name" value="GTPase activation domain, GAP"/>
    <property type="match status" value="1"/>
</dbReference>
<dbReference type="InterPro" id="IPR039360">
    <property type="entry name" value="Ras_GTPase"/>
</dbReference>
<dbReference type="AlphaFoldDB" id="A0A6B2L299"/>
<dbReference type="SMART" id="SM00239">
    <property type="entry name" value="C2"/>
    <property type="match status" value="1"/>
</dbReference>
<dbReference type="InterPro" id="IPR035892">
    <property type="entry name" value="C2_domain_sf"/>
</dbReference>
<accession>A0A6B2L299</accession>
<dbReference type="Pfam" id="PF00168">
    <property type="entry name" value="C2"/>
    <property type="match status" value="1"/>
</dbReference>
<evidence type="ECO:0000256" key="2">
    <source>
        <dbReference type="SAM" id="MobiDB-lite"/>
    </source>
</evidence>
<dbReference type="EMBL" id="GIBP01002165">
    <property type="protein sequence ID" value="NDV31134.1"/>
    <property type="molecule type" value="Transcribed_RNA"/>
</dbReference>
<evidence type="ECO:0000259" key="3">
    <source>
        <dbReference type="PROSITE" id="PS50018"/>
    </source>
</evidence>
<evidence type="ECO:0000256" key="1">
    <source>
        <dbReference type="ARBA" id="ARBA00022468"/>
    </source>
</evidence>
<dbReference type="PROSITE" id="PS50018">
    <property type="entry name" value="RAS_GTPASE_ACTIV_2"/>
    <property type="match status" value="1"/>
</dbReference>